<name>A0ABS4JEG9_9BACL</name>
<dbReference type="InterPro" id="IPR045087">
    <property type="entry name" value="Cu-oxidase_fam"/>
</dbReference>
<feature type="compositionally biased region" description="Basic and acidic residues" evidence="4">
    <location>
        <begin position="213"/>
        <end position="235"/>
    </location>
</feature>
<keyword evidence="5" id="KW-1133">Transmembrane helix</keyword>
<dbReference type="PANTHER" id="PTHR11709">
    <property type="entry name" value="MULTI-COPPER OXIDASE"/>
    <property type="match status" value="1"/>
</dbReference>
<feature type="transmembrane region" description="Helical" evidence="5">
    <location>
        <begin position="12"/>
        <end position="34"/>
    </location>
</feature>
<evidence type="ECO:0000313" key="9">
    <source>
        <dbReference type="EMBL" id="MBP2000092.1"/>
    </source>
</evidence>
<evidence type="ECO:0000256" key="4">
    <source>
        <dbReference type="SAM" id="MobiDB-lite"/>
    </source>
</evidence>
<dbReference type="InterPro" id="IPR033138">
    <property type="entry name" value="Cu_oxidase_CS"/>
</dbReference>
<keyword evidence="1" id="KW-0479">Metal-binding</keyword>
<organism evidence="9 10">
    <name type="scientific">Paenibacillus shirakamiensis</name>
    <dbReference type="NCBI Taxonomy" id="1265935"/>
    <lineage>
        <taxon>Bacteria</taxon>
        <taxon>Bacillati</taxon>
        <taxon>Bacillota</taxon>
        <taxon>Bacilli</taxon>
        <taxon>Bacillales</taxon>
        <taxon>Paenibacillaceae</taxon>
        <taxon>Paenibacillus</taxon>
    </lineage>
</organism>
<gene>
    <name evidence="9" type="ORF">J2Z69_001111</name>
</gene>
<evidence type="ECO:0000259" key="8">
    <source>
        <dbReference type="Pfam" id="PF07732"/>
    </source>
</evidence>
<dbReference type="InterPro" id="IPR002355">
    <property type="entry name" value="Cu_oxidase_Cu_BS"/>
</dbReference>
<dbReference type="PROSITE" id="PS00080">
    <property type="entry name" value="MULTICOPPER_OXIDASE2"/>
    <property type="match status" value="1"/>
</dbReference>
<evidence type="ECO:0000259" key="7">
    <source>
        <dbReference type="Pfam" id="PF07731"/>
    </source>
</evidence>
<evidence type="ECO:0000259" key="6">
    <source>
        <dbReference type="Pfam" id="PF00394"/>
    </source>
</evidence>
<dbReference type="Pfam" id="PF07732">
    <property type="entry name" value="Cu-oxidase_3"/>
    <property type="match status" value="1"/>
</dbReference>
<feature type="domain" description="Plastocyanin-like" evidence="7">
    <location>
        <begin position="418"/>
        <end position="534"/>
    </location>
</feature>
<dbReference type="InterPro" id="IPR011707">
    <property type="entry name" value="Cu-oxidase-like_N"/>
</dbReference>
<dbReference type="Gene3D" id="2.60.40.420">
    <property type="entry name" value="Cupredoxins - blue copper proteins"/>
    <property type="match status" value="2"/>
</dbReference>
<feature type="domain" description="Plastocyanin-like" evidence="6">
    <location>
        <begin position="264"/>
        <end position="354"/>
    </location>
</feature>
<keyword evidence="3" id="KW-0186">Copper</keyword>
<dbReference type="EMBL" id="JAGGLD010000001">
    <property type="protein sequence ID" value="MBP2000092.1"/>
    <property type="molecule type" value="Genomic_DNA"/>
</dbReference>
<evidence type="ECO:0000313" key="10">
    <source>
        <dbReference type="Proteomes" id="UP001519288"/>
    </source>
</evidence>
<dbReference type="Proteomes" id="UP001519288">
    <property type="component" value="Unassembled WGS sequence"/>
</dbReference>
<comment type="caution">
    <text evidence="9">The sequence shown here is derived from an EMBL/GenBank/DDBJ whole genome shotgun (WGS) entry which is preliminary data.</text>
</comment>
<accession>A0ABS4JEG9</accession>
<reference evidence="9 10" key="1">
    <citation type="submission" date="2021-03" db="EMBL/GenBank/DDBJ databases">
        <title>Genomic Encyclopedia of Type Strains, Phase IV (KMG-IV): sequencing the most valuable type-strain genomes for metagenomic binning, comparative biology and taxonomic classification.</title>
        <authorList>
            <person name="Goeker M."/>
        </authorList>
    </citation>
    <scope>NUCLEOTIDE SEQUENCE [LARGE SCALE GENOMIC DNA]</scope>
    <source>
        <strain evidence="9 10">DSM 26806</strain>
    </source>
</reference>
<dbReference type="PANTHER" id="PTHR11709:SF394">
    <property type="entry name" value="FI03373P-RELATED"/>
    <property type="match status" value="1"/>
</dbReference>
<proteinExistence type="predicted"/>
<keyword evidence="10" id="KW-1185">Reference proteome</keyword>
<protein>
    <submittedName>
        <fullName evidence="9">FtsP/CotA-like multicopper oxidase with cupredoxin domain</fullName>
    </submittedName>
</protein>
<keyword evidence="5" id="KW-0472">Membrane</keyword>
<feature type="domain" description="Plastocyanin-like" evidence="8">
    <location>
        <begin position="77"/>
        <end position="190"/>
    </location>
</feature>
<dbReference type="SUPFAM" id="SSF49503">
    <property type="entry name" value="Cupredoxins"/>
    <property type="match status" value="3"/>
</dbReference>
<evidence type="ECO:0000256" key="2">
    <source>
        <dbReference type="ARBA" id="ARBA00023002"/>
    </source>
</evidence>
<evidence type="ECO:0000256" key="3">
    <source>
        <dbReference type="ARBA" id="ARBA00023008"/>
    </source>
</evidence>
<evidence type="ECO:0000256" key="1">
    <source>
        <dbReference type="ARBA" id="ARBA00022723"/>
    </source>
</evidence>
<evidence type="ECO:0000256" key="5">
    <source>
        <dbReference type="SAM" id="Phobius"/>
    </source>
</evidence>
<dbReference type="CDD" id="cd13861">
    <property type="entry name" value="CuRO_1_CumA_like"/>
    <property type="match status" value="1"/>
</dbReference>
<dbReference type="PROSITE" id="PS00079">
    <property type="entry name" value="MULTICOPPER_OXIDASE1"/>
    <property type="match status" value="1"/>
</dbReference>
<dbReference type="InterPro" id="IPR008972">
    <property type="entry name" value="Cupredoxin"/>
</dbReference>
<keyword evidence="2" id="KW-0560">Oxidoreductase</keyword>
<dbReference type="CDD" id="cd04202">
    <property type="entry name" value="CuRO_D2_2dMcoN_like"/>
    <property type="match status" value="1"/>
</dbReference>
<sequence length="554" mass="61742">MTKMKNGFFRSIRGIIIMASVVFLGLAVWGYFLFNNMNSTINEEDSPMGMNSNGISVTTLTTPDSKRNTKTFDIQTQVKNINLGHGKQVEAWTFSGTSPGPEIRVKQGDRVVVHLKNDLPVALTIHWHGLDVPAAMDGVAGITQNAVKPGETYTYTFNADQVGTYWYHSHQMSAEQTERGLFGAIVIEPNTPIVQYEKDYTVAIHEWKSGVESSFDDRDHNRNDEEQSDINNEKYDNEDDREIDWNTPQSNMLVGALMKPTDDQLEELSDGDEYDVFTLNQTSEGLHLDAKPGERVRLRLINTSNNTHIMTLLGVPFQIIALDGRDIKGGSQLNQAILPIGAAQRYDLVFEMPKVGSVKLVNANPSTRMNSMLSATVGDGVSPKVPVNLKSYPWFDFTKYGQKGVGKFTIDSKFTQSLDMDLAEGKYGQQEWVYTINGKSGADIPPIQVKTGDTVKIRFRNKGVEIHPMHLHGHTFQVISKNGKAMEGSPIYTDTVNIFPGEEYEIALEANNSGLWMVHCHDLVHAEMGMHTMMNYEGVTTPFSTGEHSGNHPE</sequence>
<dbReference type="InterPro" id="IPR011706">
    <property type="entry name" value="Cu-oxidase_C"/>
</dbReference>
<dbReference type="Pfam" id="PF00394">
    <property type="entry name" value="Cu-oxidase"/>
    <property type="match status" value="1"/>
</dbReference>
<keyword evidence="5" id="KW-0812">Transmembrane</keyword>
<dbReference type="Pfam" id="PF07731">
    <property type="entry name" value="Cu-oxidase_2"/>
    <property type="match status" value="1"/>
</dbReference>
<feature type="region of interest" description="Disordered" evidence="4">
    <location>
        <begin position="213"/>
        <end position="244"/>
    </location>
</feature>
<dbReference type="InterPro" id="IPR001117">
    <property type="entry name" value="Cu-oxidase_2nd"/>
</dbReference>